<evidence type="ECO:0000313" key="1">
    <source>
        <dbReference type="EMBL" id="TNC05520.1"/>
    </source>
</evidence>
<comment type="caution">
    <text evidence="1">The sequence shown here is derived from an EMBL/GenBank/DDBJ whole genome shotgun (WGS) entry which is preliminary data.</text>
</comment>
<gene>
    <name evidence="1" type="ORF">FF100_35545</name>
</gene>
<dbReference type="OrthoDB" id="8007476at2"/>
<proteinExistence type="predicted"/>
<keyword evidence="2" id="KW-1185">Reference proteome</keyword>
<reference evidence="1 2" key="1">
    <citation type="submission" date="2019-06" db="EMBL/GenBank/DDBJ databases">
        <title>Genome of Methylobacterium sp. 17Sr1-39.</title>
        <authorList>
            <person name="Seo T."/>
        </authorList>
    </citation>
    <scope>NUCLEOTIDE SEQUENCE [LARGE SCALE GENOMIC DNA]</scope>
    <source>
        <strain evidence="1 2">17Sr1-39</strain>
    </source>
</reference>
<organism evidence="1 2">
    <name type="scientific">Methylobacterium terricola</name>
    <dbReference type="NCBI Taxonomy" id="2583531"/>
    <lineage>
        <taxon>Bacteria</taxon>
        <taxon>Pseudomonadati</taxon>
        <taxon>Pseudomonadota</taxon>
        <taxon>Alphaproteobacteria</taxon>
        <taxon>Hyphomicrobiales</taxon>
        <taxon>Methylobacteriaceae</taxon>
        <taxon>Methylobacterium</taxon>
    </lineage>
</organism>
<dbReference type="RefSeq" id="WP_139040712.1">
    <property type="nucleotide sequence ID" value="NZ_VDDA01000059.1"/>
</dbReference>
<accession>A0A5C4L5W0</accession>
<dbReference type="EMBL" id="VDDA01000059">
    <property type="protein sequence ID" value="TNC05520.1"/>
    <property type="molecule type" value="Genomic_DNA"/>
</dbReference>
<dbReference type="AlphaFoldDB" id="A0A5C4L5W0"/>
<name>A0A5C4L5W0_9HYPH</name>
<protein>
    <submittedName>
        <fullName evidence="1">Uncharacterized protein</fullName>
    </submittedName>
</protein>
<sequence>MSDVLHFPSRLSGRDMTQICRMGEVGGLEVLLLHAERDEAEPMVVALRAGAAVAEIALVKCELFPAAALPDAHTFADALFAALKVIRERGVLRDAFLGLHAPDDGEAA</sequence>
<evidence type="ECO:0000313" key="2">
    <source>
        <dbReference type="Proteomes" id="UP000305267"/>
    </source>
</evidence>
<dbReference type="Proteomes" id="UP000305267">
    <property type="component" value="Unassembled WGS sequence"/>
</dbReference>